<organism evidence="14 15">
    <name type="scientific">Pseudomonas lini</name>
    <dbReference type="NCBI Taxonomy" id="163011"/>
    <lineage>
        <taxon>Bacteria</taxon>
        <taxon>Pseudomonadati</taxon>
        <taxon>Pseudomonadota</taxon>
        <taxon>Gammaproteobacteria</taxon>
        <taxon>Pseudomonadales</taxon>
        <taxon>Pseudomonadaceae</taxon>
        <taxon>Pseudomonas</taxon>
    </lineage>
</organism>
<evidence type="ECO:0000259" key="11">
    <source>
        <dbReference type="Pfam" id="PF02558"/>
    </source>
</evidence>
<comment type="function">
    <text evidence="1">Catalyzes the NADPH-dependent reduction of ketopantoate into pantoic acid.</text>
</comment>
<gene>
    <name evidence="13" type="ORF">F7R14_30275</name>
    <name evidence="14" type="ORF">SAMN04490191_3815</name>
</gene>
<dbReference type="GO" id="GO:0015940">
    <property type="term" value="P:pantothenate biosynthetic process"/>
    <property type="evidence" value="ECO:0007669"/>
    <property type="project" value="UniProtKB-UniPathway"/>
</dbReference>
<name>A0A0J6HMW1_9PSED</name>
<evidence type="ECO:0000256" key="5">
    <source>
        <dbReference type="ARBA" id="ARBA00019465"/>
    </source>
</evidence>
<sequence>MKVCIYGAGAVGGHIAARLAEGGAEVSLVARGEHLAAIRANGLRVETKDGVFVSQPVATDDPSSLGRQDVVIVSVKAPALPGIVAGIKPLLGDETLVLFALNGIPWWYLQGQGGMLEGASLPRIDPQSLLTAAIAPERVVGAVAYTACTVTAPGVIKAENPRNRLILGRPDGKSDARLDALAECLIRGGLEIEVTDRIRDAIWTKLVINLTGGSLAILTASTMKQALASPAISKTAQAMANEAASIARKLGCDPGDVEEGLRRLAVSTHKQSILQDLELGRSMEVDTILRAPLELARLADVETPALDLVVDLAVQRAKAAGLYDN</sequence>
<dbReference type="EMBL" id="LT629746">
    <property type="protein sequence ID" value="SDT29353.1"/>
    <property type="molecule type" value="Genomic_DNA"/>
</dbReference>
<dbReference type="SUPFAM" id="SSF48179">
    <property type="entry name" value="6-phosphogluconate dehydrogenase C-terminal domain-like"/>
    <property type="match status" value="1"/>
</dbReference>
<keyword evidence="8" id="KW-0560">Oxidoreductase</keyword>
<keyword evidence="6" id="KW-0566">Pantothenate biosynthesis</keyword>
<reference evidence="13 16" key="3">
    <citation type="submission" date="2019-09" db="EMBL/GenBank/DDBJ databases">
        <title>Draft genome sequences of 48 bacterial type strains from the CCUG.</title>
        <authorList>
            <person name="Tunovic T."/>
            <person name="Pineiro-Iglesias B."/>
            <person name="Unosson C."/>
            <person name="Inganas E."/>
            <person name="Ohlen M."/>
            <person name="Cardew S."/>
            <person name="Jensie-Markopoulos S."/>
            <person name="Salva-Serra F."/>
            <person name="Jaen-Luchoro D."/>
            <person name="Karlsson R."/>
            <person name="Svensson-Stadler L."/>
            <person name="Chun J."/>
            <person name="Moore E."/>
        </authorList>
    </citation>
    <scope>NUCLEOTIDE SEQUENCE [LARGE SCALE GENOMIC DNA]</scope>
    <source>
        <strain evidence="13 16">CCUG 51522</strain>
    </source>
</reference>
<dbReference type="GO" id="GO:0008677">
    <property type="term" value="F:2-dehydropantoate 2-reductase activity"/>
    <property type="evidence" value="ECO:0007669"/>
    <property type="project" value="UniProtKB-EC"/>
</dbReference>
<evidence type="ECO:0000313" key="13">
    <source>
        <dbReference type="EMBL" id="KAB0495984.1"/>
    </source>
</evidence>
<dbReference type="FunFam" id="3.40.50.720:FF:000307">
    <property type="entry name" value="2-dehydropantoate 2-reductase"/>
    <property type="match status" value="1"/>
</dbReference>
<dbReference type="InterPro" id="IPR013332">
    <property type="entry name" value="KPR_N"/>
</dbReference>
<dbReference type="AlphaFoldDB" id="A0A0J6HMW1"/>
<dbReference type="EMBL" id="VZPO01000018">
    <property type="protein sequence ID" value="KAB0495984.1"/>
    <property type="molecule type" value="Genomic_DNA"/>
</dbReference>
<dbReference type="InterPro" id="IPR013752">
    <property type="entry name" value="KPA_reductase"/>
</dbReference>
<comment type="pathway">
    <text evidence="2">Cofactor biosynthesis; (R)-pantothenate biosynthesis; (R)-pantoate from 3-methyl-2-oxobutanoate: step 2/2.</text>
</comment>
<feature type="domain" description="Ketopantoate reductase C-terminal" evidence="12">
    <location>
        <begin position="198"/>
        <end position="313"/>
    </location>
</feature>
<evidence type="ECO:0000313" key="15">
    <source>
        <dbReference type="Proteomes" id="UP000182814"/>
    </source>
</evidence>
<evidence type="ECO:0000256" key="2">
    <source>
        <dbReference type="ARBA" id="ARBA00004994"/>
    </source>
</evidence>
<evidence type="ECO:0000256" key="7">
    <source>
        <dbReference type="ARBA" id="ARBA00022857"/>
    </source>
</evidence>
<evidence type="ECO:0000313" key="16">
    <source>
        <dbReference type="Proteomes" id="UP000434925"/>
    </source>
</evidence>
<evidence type="ECO:0000256" key="3">
    <source>
        <dbReference type="ARBA" id="ARBA00007870"/>
    </source>
</evidence>
<feature type="domain" description="Ketopantoate reductase N-terminal" evidence="11">
    <location>
        <begin position="3"/>
        <end position="168"/>
    </location>
</feature>
<dbReference type="InterPro" id="IPR013328">
    <property type="entry name" value="6PGD_dom2"/>
</dbReference>
<dbReference type="Gene3D" id="1.10.1040.10">
    <property type="entry name" value="N-(1-d-carboxylethyl)-l-norvaline Dehydrogenase, domain 2"/>
    <property type="match status" value="1"/>
</dbReference>
<dbReference type="EC" id="1.1.1.169" evidence="4"/>
<evidence type="ECO:0000259" key="12">
    <source>
        <dbReference type="Pfam" id="PF08546"/>
    </source>
</evidence>
<evidence type="ECO:0000256" key="1">
    <source>
        <dbReference type="ARBA" id="ARBA00002919"/>
    </source>
</evidence>
<dbReference type="Pfam" id="PF08546">
    <property type="entry name" value="ApbA_C"/>
    <property type="match status" value="1"/>
</dbReference>
<accession>A0A0J6HMW1</accession>
<dbReference type="UniPathway" id="UPA00028">
    <property type="reaction ID" value="UER00004"/>
</dbReference>
<keyword evidence="7" id="KW-0521">NADP</keyword>
<dbReference type="NCBIfam" id="NF005089">
    <property type="entry name" value="PRK06522.1-4"/>
    <property type="match status" value="1"/>
</dbReference>
<reference evidence="14" key="1">
    <citation type="submission" date="2016-10" db="EMBL/GenBank/DDBJ databases">
        <authorList>
            <person name="de Groot N.N."/>
        </authorList>
    </citation>
    <scope>NUCLEOTIDE SEQUENCE [LARGE SCALE GENOMIC DNA]</scope>
    <source>
        <strain evidence="14">BS3782</strain>
    </source>
</reference>
<comment type="similarity">
    <text evidence="3">Belongs to the ketopantoate reductase family.</text>
</comment>
<dbReference type="Proteomes" id="UP000182814">
    <property type="component" value="Chromosome I"/>
</dbReference>
<dbReference type="InterPro" id="IPR036291">
    <property type="entry name" value="NAD(P)-bd_dom_sf"/>
</dbReference>
<dbReference type="GO" id="GO:0005737">
    <property type="term" value="C:cytoplasm"/>
    <property type="evidence" value="ECO:0007669"/>
    <property type="project" value="TreeGrafter"/>
</dbReference>
<evidence type="ECO:0000256" key="10">
    <source>
        <dbReference type="ARBA" id="ARBA00048793"/>
    </source>
</evidence>
<comment type="catalytic activity">
    <reaction evidence="10">
        <text>(R)-pantoate + NADP(+) = 2-dehydropantoate + NADPH + H(+)</text>
        <dbReference type="Rhea" id="RHEA:16233"/>
        <dbReference type="ChEBI" id="CHEBI:11561"/>
        <dbReference type="ChEBI" id="CHEBI:15378"/>
        <dbReference type="ChEBI" id="CHEBI:15980"/>
        <dbReference type="ChEBI" id="CHEBI:57783"/>
        <dbReference type="ChEBI" id="CHEBI:58349"/>
        <dbReference type="EC" id="1.1.1.169"/>
    </reaction>
</comment>
<dbReference type="Proteomes" id="UP000434925">
    <property type="component" value="Unassembled WGS sequence"/>
</dbReference>
<reference evidence="15" key="2">
    <citation type="submission" date="2016-10" db="EMBL/GenBank/DDBJ databases">
        <authorList>
            <person name="Varghese N."/>
            <person name="Submissions S."/>
        </authorList>
    </citation>
    <scope>NUCLEOTIDE SEQUENCE [LARGE SCALE GENOMIC DNA]</scope>
    <source>
        <strain evidence="15">BS3782</strain>
    </source>
</reference>
<evidence type="ECO:0000256" key="6">
    <source>
        <dbReference type="ARBA" id="ARBA00022655"/>
    </source>
</evidence>
<evidence type="ECO:0000256" key="8">
    <source>
        <dbReference type="ARBA" id="ARBA00023002"/>
    </source>
</evidence>
<evidence type="ECO:0000256" key="4">
    <source>
        <dbReference type="ARBA" id="ARBA00013014"/>
    </source>
</evidence>
<protein>
    <recommendedName>
        <fullName evidence="5">2-dehydropantoate 2-reductase</fullName>
        <ecNumber evidence="4">1.1.1.169</ecNumber>
    </recommendedName>
    <alternativeName>
        <fullName evidence="9">Ketopantoate reductase</fullName>
    </alternativeName>
</protein>
<evidence type="ECO:0000313" key="14">
    <source>
        <dbReference type="EMBL" id="SDT29353.1"/>
    </source>
</evidence>
<dbReference type="InterPro" id="IPR008927">
    <property type="entry name" value="6-PGluconate_DH-like_C_sf"/>
</dbReference>
<dbReference type="Gene3D" id="3.40.50.720">
    <property type="entry name" value="NAD(P)-binding Rossmann-like Domain"/>
    <property type="match status" value="1"/>
</dbReference>
<proteinExistence type="inferred from homology"/>
<dbReference type="PANTHER" id="PTHR21708">
    <property type="entry name" value="PROBABLE 2-DEHYDROPANTOATE 2-REDUCTASE"/>
    <property type="match status" value="1"/>
</dbReference>
<keyword evidence="15" id="KW-1185">Reference proteome</keyword>
<dbReference type="PATRIC" id="fig|163011.3.peg.1302"/>
<dbReference type="InterPro" id="IPR051402">
    <property type="entry name" value="KPR-Related"/>
</dbReference>
<dbReference type="SUPFAM" id="SSF51735">
    <property type="entry name" value="NAD(P)-binding Rossmann-fold domains"/>
    <property type="match status" value="1"/>
</dbReference>
<dbReference type="Pfam" id="PF02558">
    <property type="entry name" value="ApbA"/>
    <property type="match status" value="1"/>
</dbReference>
<dbReference type="RefSeq" id="WP_048392997.1">
    <property type="nucleotide sequence ID" value="NZ_JYLB01000001.1"/>
</dbReference>
<evidence type="ECO:0000256" key="9">
    <source>
        <dbReference type="ARBA" id="ARBA00032024"/>
    </source>
</evidence>
<dbReference type="PANTHER" id="PTHR21708:SF45">
    <property type="entry name" value="2-DEHYDROPANTOATE 2-REDUCTASE"/>
    <property type="match status" value="1"/>
</dbReference>